<keyword evidence="3 6" id="KW-0812">Transmembrane</keyword>
<evidence type="ECO:0000256" key="1">
    <source>
        <dbReference type="ARBA" id="ARBA00004141"/>
    </source>
</evidence>
<dbReference type="PANTHER" id="PTHR32322:SF9">
    <property type="entry name" value="AMINO-ACID METABOLITE EFFLUX PUMP-RELATED"/>
    <property type="match status" value="1"/>
</dbReference>
<evidence type="ECO:0000313" key="8">
    <source>
        <dbReference type="EMBL" id="MDQ7903504.1"/>
    </source>
</evidence>
<feature type="domain" description="EamA" evidence="7">
    <location>
        <begin position="152"/>
        <end position="282"/>
    </location>
</feature>
<comment type="subcellular location">
    <subcellularLocation>
        <location evidence="1">Membrane</location>
        <topology evidence="1">Multi-pass membrane protein</topology>
    </subcellularLocation>
</comment>
<evidence type="ECO:0000259" key="7">
    <source>
        <dbReference type="Pfam" id="PF00892"/>
    </source>
</evidence>
<sequence>MTRRAWAQLLVLAALWGAVYPLIEVALRGLSPVVVVLGRVVLAAALLTPLAIRRGALRRLWKHPRAIIETALVQSTIPLLLLTFGQEYVSAGIAGILIGAQPLFVALLAVRYAPDERPQGLAGVVGVTLGLVGLLLLFGVDLSGGAEAVVGGVLVSVAAVGYATGSIMIHKRHADAPPLGVATSAMLVTTTALAVPALFSIPAQPPQLSAVAALAVLGVVCTGVTLVMFYTLIAQTGPARAALAFYLSPAFAVAFGAVFLDEPISITAIAGLVAIIAGSILAARRAEPAPT</sequence>
<keyword evidence="9" id="KW-1185">Reference proteome</keyword>
<keyword evidence="4 6" id="KW-1133">Transmembrane helix</keyword>
<feature type="transmembrane region" description="Helical" evidence="6">
    <location>
        <begin position="179"/>
        <end position="199"/>
    </location>
</feature>
<dbReference type="Proteomes" id="UP001230908">
    <property type="component" value="Unassembled WGS sequence"/>
</dbReference>
<feature type="domain" description="EamA" evidence="7">
    <location>
        <begin position="9"/>
        <end position="138"/>
    </location>
</feature>
<feature type="transmembrane region" description="Helical" evidence="6">
    <location>
        <begin position="266"/>
        <end position="283"/>
    </location>
</feature>
<proteinExistence type="inferred from homology"/>
<evidence type="ECO:0000313" key="9">
    <source>
        <dbReference type="Proteomes" id="UP001230908"/>
    </source>
</evidence>
<accession>A0ABU0ZAN2</accession>
<evidence type="ECO:0000256" key="5">
    <source>
        <dbReference type="ARBA" id="ARBA00023136"/>
    </source>
</evidence>
<dbReference type="InterPro" id="IPR050638">
    <property type="entry name" value="AA-Vitamin_Transporters"/>
</dbReference>
<dbReference type="PANTHER" id="PTHR32322">
    <property type="entry name" value="INNER MEMBRANE TRANSPORTER"/>
    <property type="match status" value="1"/>
</dbReference>
<organism evidence="8 9">
    <name type="scientific">Phytohabitans maris</name>
    <dbReference type="NCBI Taxonomy" id="3071409"/>
    <lineage>
        <taxon>Bacteria</taxon>
        <taxon>Bacillati</taxon>
        <taxon>Actinomycetota</taxon>
        <taxon>Actinomycetes</taxon>
        <taxon>Micromonosporales</taxon>
        <taxon>Micromonosporaceae</taxon>
    </lineage>
</organism>
<protein>
    <submittedName>
        <fullName evidence="8">DMT family transporter</fullName>
    </submittedName>
</protein>
<dbReference type="InterPro" id="IPR000620">
    <property type="entry name" value="EamA_dom"/>
</dbReference>
<dbReference type="Pfam" id="PF00892">
    <property type="entry name" value="EamA"/>
    <property type="match status" value="2"/>
</dbReference>
<evidence type="ECO:0000256" key="6">
    <source>
        <dbReference type="SAM" id="Phobius"/>
    </source>
</evidence>
<feature type="transmembrane region" description="Helical" evidence="6">
    <location>
        <begin position="211"/>
        <end position="234"/>
    </location>
</feature>
<dbReference type="InterPro" id="IPR037185">
    <property type="entry name" value="EmrE-like"/>
</dbReference>
<comment type="caution">
    <text evidence="8">The sequence shown here is derived from an EMBL/GenBank/DDBJ whole genome shotgun (WGS) entry which is preliminary data.</text>
</comment>
<dbReference type="RefSeq" id="WP_308710770.1">
    <property type="nucleotide sequence ID" value="NZ_JAVHUY010000002.1"/>
</dbReference>
<evidence type="ECO:0000256" key="4">
    <source>
        <dbReference type="ARBA" id="ARBA00022989"/>
    </source>
</evidence>
<evidence type="ECO:0000256" key="2">
    <source>
        <dbReference type="ARBA" id="ARBA00007362"/>
    </source>
</evidence>
<feature type="transmembrane region" description="Helical" evidence="6">
    <location>
        <begin position="121"/>
        <end position="140"/>
    </location>
</feature>
<gene>
    <name evidence="8" type="ORF">RB614_03120</name>
</gene>
<reference evidence="8 9" key="1">
    <citation type="submission" date="2023-08" db="EMBL/GenBank/DDBJ databases">
        <title>Phytohabitans sansha sp. nov., isolated from marine sediment.</title>
        <authorList>
            <person name="Zhao Y."/>
            <person name="Yi K."/>
        </authorList>
    </citation>
    <scope>NUCLEOTIDE SEQUENCE [LARGE SCALE GENOMIC DNA]</scope>
    <source>
        <strain evidence="8 9">ZYX-F-186</strain>
    </source>
</reference>
<feature type="transmembrane region" description="Helical" evidence="6">
    <location>
        <begin position="241"/>
        <end position="260"/>
    </location>
</feature>
<dbReference type="SUPFAM" id="SSF103481">
    <property type="entry name" value="Multidrug resistance efflux transporter EmrE"/>
    <property type="match status" value="2"/>
</dbReference>
<feature type="transmembrane region" description="Helical" evidence="6">
    <location>
        <begin position="146"/>
        <end position="167"/>
    </location>
</feature>
<comment type="similarity">
    <text evidence="2">Belongs to the EamA transporter family.</text>
</comment>
<name>A0ABU0ZAN2_9ACTN</name>
<feature type="transmembrane region" description="Helical" evidence="6">
    <location>
        <begin position="88"/>
        <end position="109"/>
    </location>
</feature>
<feature type="transmembrane region" description="Helical" evidence="6">
    <location>
        <begin position="31"/>
        <end position="52"/>
    </location>
</feature>
<evidence type="ECO:0000256" key="3">
    <source>
        <dbReference type="ARBA" id="ARBA00022692"/>
    </source>
</evidence>
<keyword evidence="5 6" id="KW-0472">Membrane</keyword>
<dbReference type="EMBL" id="JAVHUY010000002">
    <property type="protein sequence ID" value="MDQ7903504.1"/>
    <property type="molecule type" value="Genomic_DNA"/>
</dbReference>